<evidence type="ECO:0000256" key="2">
    <source>
        <dbReference type="ARBA" id="ARBA00022515"/>
    </source>
</evidence>
<sequence>MEAINEYNINKILREAEIEKIVEEDIGELKSTGNGELVSYHKNKHNSESKSSLYVNPKEGVYHCFNCGEGGTVIDWLMKNRSHSFPEAVEYLIEKFNVKIPDMDPEEKEKFEKRIQEKKLVENIYFAAAKRLNEQMQNDNYEWLQNKYGIKKETADNLLIGYSLPSKYSLKNYLQKEEDFEIDELKKSGLFVKDYDLFQGRIVFPYWKNRKPVFFIGRKTENTPDNNWEQGKYKKLLTYSEKNSYVSETVQNQYFFGEDTVEYEEALLITEGITDAIMAHQAGFPCISPVTVQFREDDYDKLLDIAEKAEKVYIANDNEESEAGKKGALKTAKFLQKNGVKVKLIELPKPDDQEKIDLADFLRENSASDFKNLMDEAQTPLELAIEKVKNAPADQKTEIANEEVFPLLLKENAIDQDKYLKNLQDAFGGQRDVRISTLRDKLEEREEKEEKKRREEEFDDYWEGPIQPLEIENNFYAEKYFDEDNEVKVDPLCNFILKIEEKLKLPASEKIFKGKIKFEDGEEKEISLQAKDFTSNRDFRQALPAKASWLGKNSHLQRLRINLDIQNFKEIEAVEVAGRHGSQIVLPELILKNEDEEEKNLKLYTERNSLADKIPSEIPKEEELRKAAEKIYKNLPRINDPEITFGIIGWNFALPWCDIIRTEPSWGGFPHLVIWGEAGSGKTQTGKLIWRLNGVSSSHEPFSLPNTRFTRLKNYSATNLVPVFLDEYRPSAWHKRRVSSIHEELRNIYNKNSAERGTASQKINSYPMAAPVILCGEDRPRDTLGLDERMIILRPDKDVVEGNIKKFQGCREHFAELQRANMEKFAIPYWRWALKKYNWKEILENERREISEWANQSTKINSTERITNNLAIIKFGWVMFRKYGDYLGIEPNNLIEDDIESALLAIYNNIIPEGKQLDEFDKLMKLLTNMVENNQLRYRVDFSKLKRNDKKYLAIRLNPILDKAREYADKTNYKQEILSKDVYRQMAKRKVKRNSYITATGKRAYYGSKENGKQLRSIIIDPEKMEKDLDIESAIWTSTFKDRI</sequence>
<dbReference type="GO" id="GO:1990077">
    <property type="term" value="C:primosome complex"/>
    <property type="evidence" value="ECO:0007669"/>
    <property type="project" value="UniProtKB-KW"/>
</dbReference>
<accession>A0A1G9RU70</accession>
<keyword evidence="8" id="KW-0862">Zinc</keyword>
<evidence type="ECO:0000256" key="4">
    <source>
        <dbReference type="ARBA" id="ARBA00022695"/>
    </source>
</evidence>
<organism evidence="11 12">
    <name type="scientific">Halarsenatibacter silvermanii</name>
    <dbReference type="NCBI Taxonomy" id="321763"/>
    <lineage>
        <taxon>Bacteria</taxon>
        <taxon>Bacillati</taxon>
        <taxon>Bacillota</taxon>
        <taxon>Clostridia</taxon>
        <taxon>Halanaerobiales</taxon>
        <taxon>Halarsenatibacteraceae</taxon>
        <taxon>Halarsenatibacter</taxon>
    </lineage>
</organism>
<keyword evidence="5" id="KW-0235">DNA replication</keyword>
<keyword evidence="2" id="KW-0639">Primosome</keyword>
<keyword evidence="1" id="KW-0240">DNA-directed RNA polymerase</keyword>
<dbReference type="InterPro" id="IPR050219">
    <property type="entry name" value="DnaG_primase"/>
</dbReference>
<name>A0A1G9RU70_9FIRM</name>
<keyword evidence="9" id="KW-0804">Transcription</keyword>
<keyword evidence="6" id="KW-0479">Metal-binding</keyword>
<dbReference type="AlphaFoldDB" id="A0A1G9RU70"/>
<evidence type="ECO:0000256" key="6">
    <source>
        <dbReference type="ARBA" id="ARBA00022723"/>
    </source>
</evidence>
<dbReference type="Pfam" id="PF01807">
    <property type="entry name" value="Zn_ribbon_DnaG"/>
    <property type="match status" value="1"/>
</dbReference>
<feature type="domain" description="Toprim" evidence="10">
    <location>
        <begin position="265"/>
        <end position="350"/>
    </location>
</feature>
<evidence type="ECO:0000256" key="1">
    <source>
        <dbReference type="ARBA" id="ARBA00022478"/>
    </source>
</evidence>
<evidence type="ECO:0000256" key="7">
    <source>
        <dbReference type="ARBA" id="ARBA00022771"/>
    </source>
</evidence>
<dbReference type="EMBL" id="FNGO01000024">
    <property type="protein sequence ID" value="SDM26809.1"/>
    <property type="molecule type" value="Genomic_DNA"/>
</dbReference>
<evidence type="ECO:0000256" key="3">
    <source>
        <dbReference type="ARBA" id="ARBA00022679"/>
    </source>
</evidence>
<keyword evidence="7" id="KW-0863">Zinc-finger</keyword>
<dbReference type="Pfam" id="PF08275">
    <property type="entry name" value="DNAG_N"/>
    <property type="match status" value="1"/>
</dbReference>
<dbReference type="PROSITE" id="PS50880">
    <property type="entry name" value="TOPRIM"/>
    <property type="match status" value="1"/>
</dbReference>
<dbReference type="SUPFAM" id="SSF56731">
    <property type="entry name" value="DNA primase core"/>
    <property type="match status" value="1"/>
</dbReference>
<dbReference type="SMART" id="SM00400">
    <property type="entry name" value="ZnF_CHCC"/>
    <property type="match status" value="1"/>
</dbReference>
<dbReference type="InterPro" id="IPR034154">
    <property type="entry name" value="TOPRIM_DnaG/twinkle"/>
</dbReference>
<dbReference type="RefSeq" id="WP_089761574.1">
    <property type="nucleotide sequence ID" value="NZ_FNGO01000024.1"/>
</dbReference>
<keyword evidence="12" id="KW-1185">Reference proteome</keyword>
<evidence type="ECO:0000259" key="10">
    <source>
        <dbReference type="PROSITE" id="PS50880"/>
    </source>
</evidence>
<dbReference type="InterPro" id="IPR036977">
    <property type="entry name" value="DNA_primase_Znf_CHC2"/>
</dbReference>
<dbReference type="Gene3D" id="3.90.980.10">
    <property type="entry name" value="DNA primase, catalytic core, N-terminal domain"/>
    <property type="match status" value="1"/>
</dbReference>
<dbReference type="Gene3D" id="3.40.1360.10">
    <property type="match status" value="1"/>
</dbReference>
<dbReference type="Proteomes" id="UP000199476">
    <property type="component" value="Unassembled WGS sequence"/>
</dbReference>
<evidence type="ECO:0000256" key="5">
    <source>
        <dbReference type="ARBA" id="ARBA00022705"/>
    </source>
</evidence>
<proteinExistence type="predicted"/>
<dbReference type="InterPro" id="IPR002694">
    <property type="entry name" value="Znf_CHC2"/>
</dbReference>
<dbReference type="OrthoDB" id="9763644at2"/>
<gene>
    <name evidence="11" type="ORF">SAMN04488692_1249</name>
</gene>
<dbReference type="GO" id="GO:0006269">
    <property type="term" value="P:DNA replication, synthesis of primer"/>
    <property type="evidence" value="ECO:0007669"/>
    <property type="project" value="UniProtKB-KW"/>
</dbReference>
<dbReference type="InterPro" id="IPR013264">
    <property type="entry name" value="DNAG_N"/>
</dbReference>
<dbReference type="GO" id="GO:0000428">
    <property type="term" value="C:DNA-directed RNA polymerase complex"/>
    <property type="evidence" value="ECO:0007669"/>
    <property type="project" value="UniProtKB-KW"/>
</dbReference>
<dbReference type="GO" id="GO:0008270">
    <property type="term" value="F:zinc ion binding"/>
    <property type="evidence" value="ECO:0007669"/>
    <property type="project" value="UniProtKB-KW"/>
</dbReference>
<evidence type="ECO:0000313" key="12">
    <source>
        <dbReference type="Proteomes" id="UP000199476"/>
    </source>
</evidence>
<evidence type="ECO:0000256" key="8">
    <source>
        <dbReference type="ARBA" id="ARBA00022833"/>
    </source>
</evidence>
<dbReference type="CDD" id="cd01029">
    <property type="entry name" value="TOPRIM_primases"/>
    <property type="match status" value="1"/>
</dbReference>
<evidence type="ECO:0000256" key="9">
    <source>
        <dbReference type="ARBA" id="ARBA00023163"/>
    </source>
</evidence>
<dbReference type="GO" id="GO:0005737">
    <property type="term" value="C:cytoplasm"/>
    <property type="evidence" value="ECO:0007669"/>
    <property type="project" value="TreeGrafter"/>
</dbReference>
<reference evidence="11 12" key="1">
    <citation type="submission" date="2016-10" db="EMBL/GenBank/DDBJ databases">
        <authorList>
            <person name="de Groot N.N."/>
        </authorList>
    </citation>
    <scope>NUCLEOTIDE SEQUENCE [LARGE SCALE GENOMIC DNA]</scope>
    <source>
        <strain evidence="11 12">SLAS-1</strain>
    </source>
</reference>
<dbReference type="SUPFAM" id="SSF57783">
    <property type="entry name" value="Zinc beta-ribbon"/>
    <property type="match status" value="1"/>
</dbReference>
<dbReference type="STRING" id="321763.SAMN04488692_1249"/>
<dbReference type="PANTHER" id="PTHR30313">
    <property type="entry name" value="DNA PRIMASE"/>
    <property type="match status" value="1"/>
</dbReference>
<dbReference type="Pfam" id="PF13362">
    <property type="entry name" value="Toprim_3"/>
    <property type="match status" value="1"/>
</dbReference>
<keyword evidence="3" id="KW-0808">Transferase</keyword>
<evidence type="ECO:0000313" key="11">
    <source>
        <dbReference type="EMBL" id="SDM26809.1"/>
    </source>
</evidence>
<dbReference type="GO" id="GO:0003899">
    <property type="term" value="F:DNA-directed RNA polymerase activity"/>
    <property type="evidence" value="ECO:0007669"/>
    <property type="project" value="InterPro"/>
</dbReference>
<keyword evidence="4" id="KW-0548">Nucleotidyltransferase</keyword>
<dbReference type="PANTHER" id="PTHR30313:SF2">
    <property type="entry name" value="DNA PRIMASE"/>
    <property type="match status" value="1"/>
</dbReference>
<dbReference type="GO" id="GO:0003677">
    <property type="term" value="F:DNA binding"/>
    <property type="evidence" value="ECO:0007669"/>
    <property type="project" value="InterPro"/>
</dbReference>
<dbReference type="InterPro" id="IPR037068">
    <property type="entry name" value="DNA_primase_core_N_sf"/>
</dbReference>
<dbReference type="Gene3D" id="3.90.580.10">
    <property type="entry name" value="Zinc finger, CHC2-type domain"/>
    <property type="match status" value="1"/>
</dbReference>
<protein>
    <submittedName>
        <fullName evidence="11">DNA primase, catalytic core</fullName>
    </submittedName>
</protein>
<dbReference type="InterPro" id="IPR006171">
    <property type="entry name" value="TOPRIM_dom"/>
</dbReference>